<sequence>MMNIEKVQRRLSIMKTFNKKLMVLAGLLVMAACSNQPNLAQDGKQDAEAVKTAATPHFECHPFEYRFNTLPPLPSADPAAYPRYEPTHFEVVKRLPIPVNKELIVPKLQELGFMENSNNEIFEKISGRKTCIAPLTILQIFFL</sequence>
<dbReference type="EMBL" id="ACKO02000047">
    <property type="protein sequence ID" value="EET42577.1"/>
    <property type="molecule type" value="Genomic_DNA"/>
</dbReference>
<dbReference type="Proteomes" id="UP000005365">
    <property type="component" value="Unassembled WGS sequence"/>
</dbReference>
<gene>
    <name evidence="2" type="ORF">NEISICOT_03686</name>
</gene>
<dbReference type="RefSeq" id="WP_003762372.1">
    <property type="nucleotide sequence ID" value="NZ_ACKO02000047.1"/>
</dbReference>
<feature type="signal peptide" evidence="1">
    <location>
        <begin position="1"/>
        <end position="40"/>
    </location>
</feature>
<feature type="chain" id="PRO_5002969083" evidence="1">
    <location>
        <begin position="41"/>
        <end position="143"/>
    </location>
</feature>
<keyword evidence="1" id="KW-0732">Signal</keyword>
<organism evidence="2 3">
    <name type="scientific">Neisseria sicca ATCC 29256</name>
    <dbReference type="NCBI Taxonomy" id="547045"/>
    <lineage>
        <taxon>Bacteria</taxon>
        <taxon>Pseudomonadati</taxon>
        <taxon>Pseudomonadota</taxon>
        <taxon>Betaproteobacteria</taxon>
        <taxon>Neisseriales</taxon>
        <taxon>Neisseriaceae</taxon>
        <taxon>Neisseria</taxon>
    </lineage>
</organism>
<reference evidence="2" key="1">
    <citation type="submission" date="2009-07" db="EMBL/GenBank/DDBJ databases">
        <authorList>
            <person name="Weinstock G."/>
            <person name="Sodergren E."/>
            <person name="Clifton S."/>
            <person name="Fulton L."/>
            <person name="Fulton B."/>
            <person name="Courtney L."/>
            <person name="Fronick C."/>
            <person name="Harrison M."/>
            <person name="Strong C."/>
            <person name="Farmer C."/>
            <person name="Delahaunty K."/>
            <person name="Markovic C."/>
            <person name="Hall O."/>
            <person name="Minx P."/>
            <person name="Tomlinson C."/>
            <person name="Mitreva M."/>
            <person name="Nelson J."/>
            <person name="Hou S."/>
            <person name="Wollam A."/>
            <person name="Pepin K.H."/>
            <person name="Johnson M."/>
            <person name="Bhonagiri V."/>
            <person name="Nash W.E."/>
            <person name="Warren W."/>
            <person name="Chinwalla A."/>
            <person name="Mardis E.R."/>
            <person name="Wilson R.K."/>
        </authorList>
    </citation>
    <scope>NUCLEOTIDE SEQUENCE [LARGE SCALE GENOMIC DNA]</scope>
    <source>
        <strain evidence="2">ATCC 29256</strain>
    </source>
</reference>
<accession>C6MAV4</accession>
<evidence type="ECO:0000256" key="1">
    <source>
        <dbReference type="SAM" id="SignalP"/>
    </source>
</evidence>
<comment type="caution">
    <text evidence="2">The sequence shown here is derived from an EMBL/GenBank/DDBJ whole genome shotgun (WGS) entry which is preliminary data.</text>
</comment>
<dbReference type="AlphaFoldDB" id="C6MAV4"/>
<name>C6MAV4_NEISI</name>
<keyword evidence="3" id="KW-1185">Reference proteome</keyword>
<evidence type="ECO:0000313" key="2">
    <source>
        <dbReference type="EMBL" id="EET42577.1"/>
    </source>
</evidence>
<protein>
    <submittedName>
        <fullName evidence="2">Uncharacterized protein</fullName>
    </submittedName>
</protein>
<proteinExistence type="predicted"/>
<evidence type="ECO:0000313" key="3">
    <source>
        <dbReference type="Proteomes" id="UP000005365"/>
    </source>
</evidence>
<dbReference type="PROSITE" id="PS51257">
    <property type="entry name" value="PROKAR_LIPOPROTEIN"/>
    <property type="match status" value="1"/>
</dbReference>